<dbReference type="Gene3D" id="2.40.50.100">
    <property type="match status" value="1"/>
</dbReference>
<reference evidence="2 3" key="1">
    <citation type="journal article" date="2023" name="Microorganisms">
        <title>Thiorhodovibrio frisius and Trv. litoralis spp. nov., Two Novel Members from a Clade of Fastidious Purple Sulfur Bacteria That Exhibit Unique Red-Shifted Light-Harvesting Capabilities.</title>
        <authorList>
            <person name="Methner A."/>
            <person name="Kuzyk S.B."/>
            <person name="Petersen J."/>
            <person name="Bauer S."/>
            <person name="Brinkmann H."/>
            <person name="Sichau K."/>
            <person name="Wanner G."/>
            <person name="Wolf J."/>
            <person name="Neumann-Schaal M."/>
            <person name="Henke P."/>
            <person name="Tank M."/>
            <person name="Sproer C."/>
            <person name="Bunk B."/>
            <person name="Overmann J."/>
        </authorList>
    </citation>
    <scope>NUCLEOTIDE SEQUENCE [LARGE SCALE GENOMIC DNA]</scope>
    <source>
        <strain evidence="2 3">DSM 6702</strain>
    </source>
</reference>
<evidence type="ECO:0000256" key="1">
    <source>
        <dbReference type="SAM" id="Phobius"/>
    </source>
</evidence>
<dbReference type="EMBL" id="CP121472">
    <property type="protein sequence ID" value="WPL18183.1"/>
    <property type="molecule type" value="Genomic_DNA"/>
</dbReference>
<dbReference type="PANTHER" id="PTHR30438:SF2">
    <property type="entry name" value="MEMBRANE PROTEIN"/>
    <property type="match status" value="1"/>
</dbReference>
<dbReference type="Gene3D" id="1.10.287.470">
    <property type="entry name" value="Helix hairpin bin"/>
    <property type="match status" value="1"/>
</dbReference>
<protein>
    <submittedName>
        <fullName evidence="2">Efflux pump membrane fusion protein</fullName>
    </submittedName>
</protein>
<evidence type="ECO:0000313" key="3">
    <source>
        <dbReference type="Proteomes" id="UP001432180"/>
    </source>
</evidence>
<dbReference type="Gene3D" id="2.40.30.170">
    <property type="match status" value="1"/>
</dbReference>
<gene>
    <name evidence="2" type="ORF">Thiowin_03242</name>
</gene>
<feature type="transmembrane region" description="Helical" evidence="1">
    <location>
        <begin position="31"/>
        <end position="51"/>
    </location>
</feature>
<keyword evidence="1" id="KW-1133">Transmembrane helix</keyword>
<keyword evidence="3" id="KW-1185">Reference proteome</keyword>
<name>A0ABZ0SBY3_9GAMM</name>
<accession>A0ABZ0SBY3</accession>
<organism evidence="2 3">
    <name type="scientific">Thiorhodovibrio winogradskyi</name>
    <dbReference type="NCBI Taxonomy" id="77007"/>
    <lineage>
        <taxon>Bacteria</taxon>
        <taxon>Pseudomonadati</taxon>
        <taxon>Pseudomonadota</taxon>
        <taxon>Gammaproteobacteria</taxon>
        <taxon>Chromatiales</taxon>
        <taxon>Chromatiaceae</taxon>
        <taxon>Thiorhodovibrio</taxon>
    </lineage>
</organism>
<proteinExistence type="predicted"/>
<evidence type="ECO:0000313" key="2">
    <source>
        <dbReference type="EMBL" id="WPL18183.1"/>
    </source>
</evidence>
<dbReference type="Proteomes" id="UP001432180">
    <property type="component" value="Chromosome"/>
</dbReference>
<keyword evidence="1" id="KW-0812">Transmembrane</keyword>
<keyword evidence="1" id="KW-0472">Membrane</keyword>
<sequence length="379" mass="40135">MNLALIRLLEPGVRTSEPTSRQRCMVIKKKAVATAILIAIAATAVLAWITLQPSGPGAGFVSGNGRIEATEIDVATKLAGRVEDILVSEGDFVQAGQPLARMQVDVLDAQRDEALAKSRQTVTAVASAKAQVAVRQSDTAAAQALVGQRESELDAAQRRYARSVTLSEKGMTTRQILDDDRARVHGAEATLAGAKAQVTASEAATTAARAAVVGADSGVEASAATVARVEADIEDSHLMSPRAGRVQYRIAQPGEVLAAGGKVLNLVDLSDVYMTFFLPERAAGRVALGSEVRLVLDAAPQYVIPARVSYVASTAQFTPKTVETASERQKLMFRVKARIDPALLKKHRALVKTGLPGMAWLKLDADTAWPADLVIKVPD</sequence>
<dbReference type="PANTHER" id="PTHR30438">
    <property type="entry name" value="36 KDA ANTIGEN-RELATED"/>
    <property type="match status" value="1"/>
</dbReference>
<dbReference type="SUPFAM" id="SSF111369">
    <property type="entry name" value="HlyD-like secretion proteins"/>
    <property type="match status" value="2"/>
</dbReference>